<proteinExistence type="predicted"/>
<dbReference type="Proteomes" id="UP001225034">
    <property type="component" value="Unassembled WGS sequence"/>
</dbReference>
<protein>
    <submittedName>
        <fullName evidence="2">Uncharacterized protein</fullName>
    </submittedName>
</protein>
<feature type="transmembrane region" description="Helical" evidence="1">
    <location>
        <begin position="60"/>
        <end position="78"/>
    </location>
</feature>
<accession>A0ABT9YG19</accession>
<keyword evidence="1" id="KW-0812">Transmembrane</keyword>
<gene>
    <name evidence="2" type="ORF">J2S05_000783</name>
</gene>
<keyword evidence="1" id="KW-0472">Membrane</keyword>
<evidence type="ECO:0000256" key="1">
    <source>
        <dbReference type="SAM" id="Phobius"/>
    </source>
</evidence>
<keyword evidence="3" id="KW-1185">Reference proteome</keyword>
<keyword evidence="1" id="KW-1133">Transmembrane helix</keyword>
<dbReference type="EMBL" id="JAUSUA010000001">
    <property type="protein sequence ID" value="MDQ0206009.1"/>
    <property type="molecule type" value="Genomic_DNA"/>
</dbReference>
<dbReference type="RefSeq" id="WP_306980101.1">
    <property type="nucleotide sequence ID" value="NZ_JAUSUA010000001.1"/>
</dbReference>
<name>A0ABT9YG19_9BACI</name>
<sequence>MITTFVQTAVVDSAFLAPVFCLLSQLLSRLAYVKYPCIPSVLLGYGLACSKSLTYRQSTMIGACMGFCYGFAIIGRYTSTKQSLLSFRLFL</sequence>
<evidence type="ECO:0000313" key="2">
    <source>
        <dbReference type="EMBL" id="MDQ0206009.1"/>
    </source>
</evidence>
<comment type="caution">
    <text evidence="2">The sequence shown here is derived from an EMBL/GenBank/DDBJ whole genome shotgun (WGS) entry which is preliminary data.</text>
</comment>
<organism evidence="2 3">
    <name type="scientific">Alkalicoccobacillus murimartini</name>
    <dbReference type="NCBI Taxonomy" id="171685"/>
    <lineage>
        <taxon>Bacteria</taxon>
        <taxon>Bacillati</taxon>
        <taxon>Bacillota</taxon>
        <taxon>Bacilli</taxon>
        <taxon>Bacillales</taxon>
        <taxon>Bacillaceae</taxon>
        <taxon>Alkalicoccobacillus</taxon>
    </lineage>
</organism>
<evidence type="ECO:0000313" key="3">
    <source>
        <dbReference type="Proteomes" id="UP001225034"/>
    </source>
</evidence>
<reference evidence="2 3" key="1">
    <citation type="submission" date="2023-07" db="EMBL/GenBank/DDBJ databases">
        <title>Genomic Encyclopedia of Type Strains, Phase IV (KMG-IV): sequencing the most valuable type-strain genomes for metagenomic binning, comparative biology and taxonomic classification.</title>
        <authorList>
            <person name="Goeker M."/>
        </authorList>
    </citation>
    <scope>NUCLEOTIDE SEQUENCE [LARGE SCALE GENOMIC DNA]</scope>
    <source>
        <strain evidence="2 3">DSM 19154</strain>
    </source>
</reference>